<gene>
    <name evidence="6" type="ORF">BOO71_0014407</name>
</gene>
<dbReference type="AlphaFoldDB" id="A0A1U7NRQ3"/>
<dbReference type="SUPFAM" id="SSF46689">
    <property type="entry name" value="Homeodomain-like"/>
    <property type="match status" value="1"/>
</dbReference>
<keyword evidence="7" id="KW-1185">Reference proteome</keyword>
<evidence type="ECO:0000256" key="3">
    <source>
        <dbReference type="ARBA" id="ARBA00023163"/>
    </source>
</evidence>
<dbReference type="PANTHER" id="PTHR30055">
    <property type="entry name" value="HTH-TYPE TRANSCRIPTIONAL REGULATOR RUTR"/>
    <property type="match status" value="1"/>
</dbReference>
<dbReference type="InterPro" id="IPR050109">
    <property type="entry name" value="HTH-type_TetR-like_transc_reg"/>
</dbReference>
<keyword evidence="3" id="KW-0804">Transcription</keyword>
<dbReference type="Pfam" id="PF00440">
    <property type="entry name" value="TetR_N"/>
    <property type="match status" value="1"/>
</dbReference>
<dbReference type="GO" id="GO:0000976">
    <property type="term" value="F:transcription cis-regulatory region binding"/>
    <property type="evidence" value="ECO:0007669"/>
    <property type="project" value="TreeGrafter"/>
</dbReference>
<name>A0A1U7NRQ3_9DEIO</name>
<proteinExistence type="predicted"/>
<dbReference type="PRINTS" id="PR00455">
    <property type="entry name" value="HTHTETR"/>
</dbReference>
<dbReference type="SUPFAM" id="SSF48498">
    <property type="entry name" value="Tetracyclin repressor-like, C-terminal domain"/>
    <property type="match status" value="1"/>
</dbReference>
<dbReference type="InterPro" id="IPR036271">
    <property type="entry name" value="Tet_transcr_reg_TetR-rel_C_sf"/>
</dbReference>
<feature type="DNA-binding region" description="H-T-H motif" evidence="4">
    <location>
        <begin position="28"/>
        <end position="47"/>
    </location>
</feature>
<dbReference type="PANTHER" id="PTHR30055:SF234">
    <property type="entry name" value="HTH-TYPE TRANSCRIPTIONAL REGULATOR BETI"/>
    <property type="match status" value="1"/>
</dbReference>
<keyword evidence="1" id="KW-0805">Transcription regulation</keyword>
<dbReference type="Proteomes" id="UP000186607">
    <property type="component" value="Unassembled WGS sequence"/>
</dbReference>
<evidence type="ECO:0000256" key="2">
    <source>
        <dbReference type="ARBA" id="ARBA00023125"/>
    </source>
</evidence>
<dbReference type="InterPro" id="IPR001647">
    <property type="entry name" value="HTH_TetR"/>
</dbReference>
<protein>
    <submittedName>
        <fullName evidence="6">Transcriptional regulator, TetR family</fullName>
    </submittedName>
</protein>
<sequence length="193" mass="20867">MLKANPKRQRLIEAAKTLFYTRGVETSSLSEIAQAAEVPPGNVYYHFKTKDALVEAVIASHGTDILDGLARLNAEGNPRARLLDFVRGGLAHKAELARYGCPYGTLCAELEKAGGSAAESATVLFPLYLHWLERQFASLGRPDAADLALDTLAAVQGAYAVTQATRTPQVLERQVARLERWITDLDAGESVSA</sequence>
<dbReference type="STRING" id="249408.BOO71_0014407"/>
<evidence type="ECO:0000256" key="4">
    <source>
        <dbReference type="PROSITE-ProRule" id="PRU00335"/>
    </source>
</evidence>
<organism evidence="6 7">
    <name type="scientific">Deinococcus marmoris</name>
    <dbReference type="NCBI Taxonomy" id="249408"/>
    <lineage>
        <taxon>Bacteria</taxon>
        <taxon>Thermotogati</taxon>
        <taxon>Deinococcota</taxon>
        <taxon>Deinococci</taxon>
        <taxon>Deinococcales</taxon>
        <taxon>Deinococcaceae</taxon>
        <taxon>Deinococcus</taxon>
    </lineage>
</organism>
<evidence type="ECO:0000313" key="6">
    <source>
        <dbReference type="EMBL" id="OLV15602.1"/>
    </source>
</evidence>
<dbReference type="RefSeq" id="WP_075836898.1">
    <property type="nucleotide sequence ID" value="NZ_MSTI01000173.1"/>
</dbReference>
<dbReference type="PROSITE" id="PS50977">
    <property type="entry name" value="HTH_TETR_2"/>
    <property type="match status" value="1"/>
</dbReference>
<evidence type="ECO:0000256" key="1">
    <source>
        <dbReference type="ARBA" id="ARBA00023015"/>
    </source>
</evidence>
<dbReference type="EMBL" id="MSTI01000173">
    <property type="protein sequence ID" value="OLV15602.1"/>
    <property type="molecule type" value="Genomic_DNA"/>
</dbReference>
<evidence type="ECO:0000259" key="5">
    <source>
        <dbReference type="PROSITE" id="PS50977"/>
    </source>
</evidence>
<dbReference type="GO" id="GO:0003700">
    <property type="term" value="F:DNA-binding transcription factor activity"/>
    <property type="evidence" value="ECO:0007669"/>
    <property type="project" value="TreeGrafter"/>
</dbReference>
<dbReference type="InterPro" id="IPR009057">
    <property type="entry name" value="Homeodomain-like_sf"/>
</dbReference>
<keyword evidence="2 4" id="KW-0238">DNA-binding</keyword>
<comment type="caution">
    <text evidence="6">The sequence shown here is derived from an EMBL/GenBank/DDBJ whole genome shotgun (WGS) entry which is preliminary data.</text>
</comment>
<feature type="domain" description="HTH tetR-type" evidence="5">
    <location>
        <begin position="5"/>
        <end position="65"/>
    </location>
</feature>
<evidence type="ECO:0000313" key="7">
    <source>
        <dbReference type="Proteomes" id="UP000186607"/>
    </source>
</evidence>
<dbReference type="Gene3D" id="1.10.357.10">
    <property type="entry name" value="Tetracycline Repressor, domain 2"/>
    <property type="match status" value="1"/>
</dbReference>
<reference evidence="6 7" key="1">
    <citation type="submission" date="2017-01" db="EMBL/GenBank/DDBJ databases">
        <title>Genome Analysis of Deinococcus marmoris KOPRI26562.</title>
        <authorList>
            <person name="Kim J.H."/>
            <person name="Oh H.-M."/>
        </authorList>
    </citation>
    <scope>NUCLEOTIDE SEQUENCE [LARGE SCALE GENOMIC DNA]</scope>
    <source>
        <strain evidence="6 7">KOPRI26562</strain>
    </source>
</reference>
<dbReference type="eggNOG" id="COG1309">
    <property type="taxonomic scope" value="Bacteria"/>
</dbReference>
<accession>A0A1U7NRQ3</accession>